<dbReference type="EMBL" id="OBQD01000012">
    <property type="protein sequence ID" value="SOC44322.1"/>
    <property type="molecule type" value="Genomic_DNA"/>
</dbReference>
<accession>A0A285UR65</accession>
<dbReference type="SUPFAM" id="SSF52980">
    <property type="entry name" value="Restriction endonuclease-like"/>
    <property type="match status" value="1"/>
</dbReference>
<proteinExistence type="inferred from homology"/>
<evidence type="ECO:0000313" key="3">
    <source>
        <dbReference type="EMBL" id="SOC44322.1"/>
    </source>
</evidence>
<dbReference type="RefSeq" id="WP_097141493.1">
    <property type="nucleotide sequence ID" value="NZ_OBQD01000012.1"/>
</dbReference>
<dbReference type="GO" id="GO:0003676">
    <property type="term" value="F:nucleic acid binding"/>
    <property type="evidence" value="ECO:0007669"/>
    <property type="project" value="InterPro"/>
</dbReference>
<dbReference type="Proteomes" id="UP000219167">
    <property type="component" value="Unassembled WGS sequence"/>
</dbReference>
<keyword evidence="4" id="KW-1185">Reference proteome</keyword>
<dbReference type="InterPro" id="IPR003509">
    <property type="entry name" value="UPF0102_YraN-like"/>
</dbReference>
<dbReference type="HAMAP" id="MF_00048">
    <property type="entry name" value="UPF0102"/>
    <property type="match status" value="1"/>
</dbReference>
<protein>
    <recommendedName>
        <fullName evidence="2">UPF0102 protein SAMN05892877_112153</fullName>
    </recommendedName>
</protein>
<dbReference type="NCBIfam" id="NF009151">
    <property type="entry name" value="PRK12497.1-5"/>
    <property type="match status" value="1"/>
</dbReference>
<gene>
    <name evidence="3" type="ORF">SAMN05892877_112153</name>
</gene>
<dbReference type="PANTHER" id="PTHR34039">
    <property type="entry name" value="UPF0102 PROTEIN YRAN"/>
    <property type="match status" value="1"/>
</dbReference>
<comment type="similarity">
    <text evidence="1 2">Belongs to the UPF0102 family.</text>
</comment>
<dbReference type="Pfam" id="PF02021">
    <property type="entry name" value="UPF0102"/>
    <property type="match status" value="1"/>
</dbReference>
<keyword evidence="3" id="KW-0540">Nuclease</keyword>
<dbReference type="InterPro" id="IPR011856">
    <property type="entry name" value="tRNA_endonuc-like_dom_sf"/>
</dbReference>
<dbReference type="OrthoDB" id="9812968at2"/>
<reference evidence="3 4" key="1">
    <citation type="submission" date="2017-08" db="EMBL/GenBank/DDBJ databases">
        <authorList>
            <person name="de Groot N.N."/>
        </authorList>
    </citation>
    <scope>NUCLEOTIDE SEQUENCE [LARGE SCALE GENOMIC DNA]</scope>
    <source>
        <strain evidence="3 4">JC85</strain>
    </source>
</reference>
<organism evidence="3 4">
    <name type="scientific">Rhizobium subbaraonis</name>
    <dbReference type="NCBI Taxonomy" id="908946"/>
    <lineage>
        <taxon>Bacteria</taxon>
        <taxon>Pseudomonadati</taxon>
        <taxon>Pseudomonadota</taxon>
        <taxon>Alphaproteobacteria</taxon>
        <taxon>Hyphomicrobiales</taxon>
        <taxon>Rhizobiaceae</taxon>
        <taxon>Rhizobium/Agrobacterium group</taxon>
        <taxon>Rhizobium</taxon>
    </lineage>
</organism>
<dbReference type="InterPro" id="IPR011335">
    <property type="entry name" value="Restrct_endonuc-II-like"/>
</dbReference>
<dbReference type="AlphaFoldDB" id="A0A285UR65"/>
<evidence type="ECO:0000256" key="2">
    <source>
        <dbReference type="HAMAP-Rule" id="MF_00048"/>
    </source>
</evidence>
<dbReference type="PANTHER" id="PTHR34039:SF1">
    <property type="entry name" value="UPF0102 PROTEIN YRAN"/>
    <property type="match status" value="1"/>
</dbReference>
<keyword evidence="3" id="KW-0255">Endonuclease</keyword>
<evidence type="ECO:0000256" key="1">
    <source>
        <dbReference type="ARBA" id="ARBA00006738"/>
    </source>
</evidence>
<sequence length="122" mass="13869">MGDEAGRKLRRKAFRRGHLAEYIAALYLIARGYRIMAIRHRTRLGEIDIIARKGDLVACVEVKARASEESAIFAVTAASQHRIRAASDIWLSRQPDAHRLSIRYDIVAVLPWRLPRHLPGAF</sequence>
<evidence type="ECO:0000313" key="4">
    <source>
        <dbReference type="Proteomes" id="UP000219167"/>
    </source>
</evidence>
<name>A0A285UR65_9HYPH</name>
<dbReference type="GO" id="GO:0004519">
    <property type="term" value="F:endonuclease activity"/>
    <property type="evidence" value="ECO:0007669"/>
    <property type="project" value="UniProtKB-KW"/>
</dbReference>
<dbReference type="Gene3D" id="3.40.1350.10">
    <property type="match status" value="1"/>
</dbReference>
<keyword evidence="3" id="KW-0378">Hydrolase</keyword>